<feature type="domain" description="Flavivridae NS3 helicase C-terminal helical" evidence="3">
    <location>
        <begin position="120"/>
        <end position="242"/>
    </location>
</feature>
<keyword evidence="5" id="KW-1185">Reference proteome</keyword>
<name>A0ABR0A8A1_9CRUS</name>
<accession>A0ABR0A8A1</accession>
<feature type="domain" description="Non-structural protein NS3-like DEAD-box helicase flavivirus" evidence="2">
    <location>
        <begin position="23"/>
        <end position="94"/>
    </location>
</feature>
<reference evidence="4 5" key="1">
    <citation type="journal article" date="2023" name="Nucleic Acids Res.">
        <title>The hologenome of Daphnia magna reveals possible DNA methylation and microbiome-mediated evolution of the host genome.</title>
        <authorList>
            <person name="Chaturvedi A."/>
            <person name="Li X."/>
            <person name="Dhandapani V."/>
            <person name="Marshall H."/>
            <person name="Kissane S."/>
            <person name="Cuenca-Cambronero M."/>
            <person name="Asole G."/>
            <person name="Calvet F."/>
            <person name="Ruiz-Romero M."/>
            <person name="Marangio P."/>
            <person name="Guigo R."/>
            <person name="Rago D."/>
            <person name="Mirbahai L."/>
            <person name="Eastwood N."/>
            <person name="Colbourne J.K."/>
            <person name="Zhou J."/>
            <person name="Mallon E."/>
            <person name="Orsini L."/>
        </authorList>
    </citation>
    <scope>NUCLEOTIDE SEQUENCE [LARGE SCALE GENOMIC DNA]</scope>
    <source>
        <strain evidence="4">LRV0_1</strain>
    </source>
</reference>
<evidence type="ECO:0000256" key="1">
    <source>
        <dbReference type="SAM" id="MobiDB-lite"/>
    </source>
</evidence>
<evidence type="ECO:0000313" key="5">
    <source>
        <dbReference type="Proteomes" id="UP001234178"/>
    </source>
</evidence>
<evidence type="ECO:0000259" key="3">
    <source>
        <dbReference type="Pfam" id="PF20907"/>
    </source>
</evidence>
<dbReference type="Pfam" id="PF20907">
    <property type="entry name" value="Flav_NS3-hel_C"/>
    <property type="match status" value="1"/>
</dbReference>
<comment type="caution">
    <text evidence="4">The sequence shown here is derived from an EMBL/GenBank/DDBJ whole genome shotgun (WGS) entry which is preliminary data.</text>
</comment>
<dbReference type="EMBL" id="JAOYFB010000036">
    <property type="protein sequence ID" value="KAK4021367.1"/>
    <property type="molecule type" value="Genomic_DNA"/>
</dbReference>
<dbReference type="InterPro" id="IPR049486">
    <property type="entry name" value="NS3-hel_C_flaviviridae"/>
</dbReference>
<proteinExistence type="predicted"/>
<feature type="region of interest" description="Disordered" evidence="1">
    <location>
        <begin position="88"/>
        <end position="109"/>
    </location>
</feature>
<protein>
    <recommendedName>
        <fullName evidence="6">Helicase C-terminal domain-containing protein</fullName>
    </recommendedName>
</protein>
<evidence type="ECO:0000313" key="4">
    <source>
        <dbReference type="EMBL" id="KAK4021367.1"/>
    </source>
</evidence>
<dbReference type="InterPro" id="IPR027417">
    <property type="entry name" value="P-loop_NTPase"/>
</dbReference>
<evidence type="ECO:0000259" key="2">
    <source>
        <dbReference type="Pfam" id="PF07652"/>
    </source>
</evidence>
<organism evidence="4 5">
    <name type="scientific">Daphnia magna</name>
    <dbReference type="NCBI Taxonomy" id="35525"/>
    <lineage>
        <taxon>Eukaryota</taxon>
        <taxon>Metazoa</taxon>
        <taxon>Ecdysozoa</taxon>
        <taxon>Arthropoda</taxon>
        <taxon>Crustacea</taxon>
        <taxon>Branchiopoda</taxon>
        <taxon>Diplostraca</taxon>
        <taxon>Cladocera</taxon>
        <taxon>Anomopoda</taxon>
        <taxon>Daphniidae</taxon>
        <taxon>Daphnia</taxon>
    </lineage>
</organism>
<dbReference type="Pfam" id="PF07652">
    <property type="entry name" value="Flavi_DEAD"/>
    <property type="match status" value="1"/>
</dbReference>
<sequence>MTARSSRRLEPTPNVAFVGTGFKKTRKAIVEVMCHATLANRWLKVRKDRYENYLIDESHFGDPASIAMRRAVDEQVMNNQASVAFITATPPDRKGGINHASANQRRGRVGRDRQGTYIYHGQPCESDSNHVKWVEAQIYMDNFQPPTTFMEEEQGKATRTAGAYTMNLKEITTFLDLTDKYDFTPWAAYNASKRSKNLADREWVVSGTDAEVRGTLEGGQGPRIESGRLANRRLRLPFADDRMDMCSHKDDTPWKAYVEYRSRKGGFQQVDEESHLLAME</sequence>
<evidence type="ECO:0008006" key="6">
    <source>
        <dbReference type="Google" id="ProtNLM"/>
    </source>
</evidence>
<dbReference type="Proteomes" id="UP001234178">
    <property type="component" value="Unassembled WGS sequence"/>
</dbReference>
<dbReference type="Gene3D" id="3.40.50.300">
    <property type="entry name" value="P-loop containing nucleotide triphosphate hydrolases"/>
    <property type="match status" value="2"/>
</dbReference>
<gene>
    <name evidence="4" type="ORF">OUZ56_003284</name>
</gene>
<dbReference type="SUPFAM" id="SSF52540">
    <property type="entry name" value="P-loop containing nucleoside triphosphate hydrolases"/>
    <property type="match status" value="1"/>
</dbReference>
<dbReference type="InterPro" id="IPR011492">
    <property type="entry name" value="Flavi_DEAD"/>
</dbReference>